<keyword evidence="3" id="KW-1185">Reference proteome</keyword>
<dbReference type="Proteomes" id="UP000480246">
    <property type="component" value="Unassembled WGS sequence"/>
</dbReference>
<evidence type="ECO:0000313" key="3">
    <source>
        <dbReference type="Proteomes" id="UP000480246"/>
    </source>
</evidence>
<accession>A0A7C8GTM4</accession>
<gene>
    <name evidence="2" type="ORF">F9U64_09150</name>
</gene>
<comment type="caution">
    <text evidence="2">The sequence shown here is derived from an EMBL/GenBank/DDBJ whole genome shotgun (WGS) entry which is preliminary data.</text>
</comment>
<keyword evidence="1" id="KW-1133">Transmembrane helix</keyword>
<sequence>MEGTTQRNETKKRSTKMIPIIVAVAVILIAGIITTQALMKTSGKEAYFLAEKKSVEQLQSAFETRYEEELAWAEHANENAVESVLELTAEANSPELASMGYDQVINNANVT</sequence>
<feature type="transmembrane region" description="Helical" evidence="1">
    <location>
        <begin position="20"/>
        <end position="39"/>
    </location>
</feature>
<dbReference type="EMBL" id="WEID01000042">
    <property type="protein sequence ID" value="KAB8137554.1"/>
    <property type="molecule type" value="Genomic_DNA"/>
</dbReference>
<reference evidence="2 3" key="1">
    <citation type="submission" date="2019-10" db="EMBL/GenBank/DDBJ databases">
        <title>Gracilibacillus sp. nov. isolated from rice seeds.</title>
        <authorList>
            <person name="He S."/>
        </authorList>
    </citation>
    <scope>NUCLEOTIDE SEQUENCE [LARGE SCALE GENOMIC DNA]</scope>
    <source>
        <strain evidence="2 3">TD8</strain>
    </source>
</reference>
<proteinExistence type="predicted"/>
<protein>
    <submittedName>
        <fullName evidence="2">Uncharacterized protein</fullName>
    </submittedName>
</protein>
<evidence type="ECO:0000256" key="1">
    <source>
        <dbReference type="SAM" id="Phobius"/>
    </source>
</evidence>
<keyword evidence="1" id="KW-0812">Transmembrane</keyword>
<feature type="non-terminal residue" evidence="2">
    <location>
        <position position="111"/>
    </location>
</feature>
<evidence type="ECO:0000313" key="2">
    <source>
        <dbReference type="EMBL" id="KAB8137554.1"/>
    </source>
</evidence>
<dbReference type="AlphaFoldDB" id="A0A7C8GTM4"/>
<organism evidence="2 3">
    <name type="scientific">Gracilibacillus oryzae</name>
    <dbReference type="NCBI Taxonomy" id="1672701"/>
    <lineage>
        <taxon>Bacteria</taxon>
        <taxon>Bacillati</taxon>
        <taxon>Bacillota</taxon>
        <taxon>Bacilli</taxon>
        <taxon>Bacillales</taxon>
        <taxon>Bacillaceae</taxon>
        <taxon>Gracilibacillus</taxon>
    </lineage>
</organism>
<keyword evidence="1" id="KW-0472">Membrane</keyword>
<name>A0A7C8GTM4_9BACI</name>